<evidence type="ECO:0000256" key="7">
    <source>
        <dbReference type="ARBA" id="ARBA00022801"/>
    </source>
</evidence>
<dbReference type="FunFam" id="3.40.50.1820:FF:000030">
    <property type="entry name" value="Carboxypeptidase"/>
    <property type="match status" value="1"/>
</dbReference>
<dbReference type="PANTHER" id="PTHR32175:SF0">
    <property type="entry name" value="SULFOTRANSFERASE"/>
    <property type="match status" value="1"/>
</dbReference>
<reference evidence="11" key="1">
    <citation type="submission" date="2023-05" db="EMBL/GenBank/DDBJ databases">
        <authorList>
            <person name="Huff M."/>
        </authorList>
    </citation>
    <scope>NUCLEOTIDE SEQUENCE</scope>
</reference>
<dbReference type="PROSITE" id="PS00131">
    <property type="entry name" value="CARBOXYPEPT_SER_SER"/>
    <property type="match status" value="1"/>
</dbReference>
<dbReference type="InterPro" id="IPR052796">
    <property type="entry name" value="Nod_factor_sulfotransferase"/>
</dbReference>
<dbReference type="SUPFAM" id="SSF52540">
    <property type="entry name" value="P-loop containing nucleoside triphosphate hydrolases"/>
    <property type="match status" value="1"/>
</dbReference>
<dbReference type="PRINTS" id="PR00724">
    <property type="entry name" value="CRBOXYPTASEC"/>
</dbReference>
<keyword evidence="10" id="KW-1133">Transmembrane helix</keyword>
<name>A0AAD1ZB74_9LAMI</name>
<keyword evidence="4" id="KW-0121">Carboxypeptidase</keyword>
<dbReference type="Gene3D" id="3.40.50.300">
    <property type="entry name" value="P-loop containing nucleotide triphosphate hydrolases"/>
    <property type="match status" value="1"/>
</dbReference>
<dbReference type="InterPro" id="IPR001563">
    <property type="entry name" value="Peptidase_S10"/>
</dbReference>
<gene>
    <name evidence="11" type="ORF">FPE_LOCUS12988</name>
</gene>
<evidence type="ECO:0008006" key="13">
    <source>
        <dbReference type="Google" id="ProtNLM"/>
    </source>
</evidence>
<dbReference type="InterPro" id="IPR018202">
    <property type="entry name" value="Ser_caboxypep_ser_AS"/>
</dbReference>
<keyword evidence="9" id="KW-0325">Glycoprotein</keyword>
<evidence type="ECO:0000256" key="3">
    <source>
        <dbReference type="ARBA" id="ARBA00022525"/>
    </source>
</evidence>
<dbReference type="GO" id="GO:0005576">
    <property type="term" value="C:extracellular region"/>
    <property type="evidence" value="ECO:0007669"/>
    <property type="project" value="UniProtKB-SubCell"/>
</dbReference>
<dbReference type="Gene3D" id="3.40.50.1820">
    <property type="entry name" value="alpha/beta hydrolase"/>
    <property type="match status" value="1"/>
</dbReference>
<evidence type="ECO:0000256" key="6">
    <source>
        <dbReference type="ARBA" id="ARBA00022729"/>
    </source>
</evidence>
<comment type="subcellular location">
    <subcellularLocation>
        <location evidence="1">Secreted</location>
    </subcellularLocation>
</comment>
<protein>
    <recommendedName>
        <fullName evidence="13">Carboxypeptidase</fullName>
    </recommendedName>
</protein>
<evidence type="ECO:0000256" key="9">
    <source>
        <dbReference type="ARBA" id="ARBA00023180"/>
    </source>
</evidence>
<dbReference type="FunFam" id="3.40.50.11320:FF:000001">
    <property type="entry name" value="Carboxypeptidase"/>
    <property type="match status" value="1"/>
</dbReference>
<comment type="similarity">
    <text evidence="2">Belongs to the peptidase S10 family.</text>
</comment>
<evidence type="ECO:0000313" key="12">
    <source>
        <dbReference type="Proteomes" id="UP000834106"/>
    </source>
</evidence>
<evidence type="ECO:0000313" key="11">
    <source>
        <dbReference type="EMBL" id="CAI9765558.1"/>
    </source>
</evidence>
<keyword evidence="6" id="KW-0732">Signal</keyword>
<evidence type="ECO:0000256" key="4">
    <source>
        <dbReference type="ARBA" id="ARBA00022645"/>
    </source>
</evidence>
<dbReference type="Gene3D" id="3.40.50.11320">
    <property type="match status" value="1"/>
</dbReference>
<keyword evidence="8" id="KW-1015">Disulfide bond</keyword>
<dbReference type="PROSITE" id="PS00560">
    <property type="entry name" value="CARBOXYPEPT_SER_HIS"/>
    <property type="match status" value="1"/>
</dbReference>
<keyword evidence="5" id="KW-0645">Protease</keyword>
<dbReference type="EMBL" id="OU503042">
    <property type="protein sequence ID" value="CAI9765558.1"/>
    <property type="molecule type" value="Genomic_DNA"/>
</dbReference>
<dbReference type="InterPro" id="IPR027417">
    <property type="entry name" value="P-loop_NTPase"/>
</dbReference>
<dbReference type="GO" id="GO:0006508">
    <property type="term" value="P:proteolysis"/>
    <property type="evidence" value="ECO:0007669"/>
    <property type="project" value="UniProtKB-KW"/>
</dbReference>
<keyword evidence="7" id="KW-0378">Hydrolase</keyword>
<dbReference type="Gene3D" id="6.10.250.940">
    <property type="match status" value="1"/>
</dbReference>
<keyword evidence="12" id="KW-1185">Reference proteome</keyword>
<proteinExistence type="inferred from homology"/>
<evidence type="ECO:0000256" key="2">
    <source>
        <dbReference type="ARBA" id="ARBA00009431"/>
    </source>
</evidence>
<keyword evidence="10" id="KW-0812">Transmembrane</keyword>
<dbReference type="AlphaFoldDB" id="A0AAD1ZB74"/>
<evidence type="ECO:0000256" key="8">
    <source>
        <dbReference type="ARBA" id="ARBA00023157"/>
    </source>
</evidence>
<keyword evidence="10" id="KW-0472">Membrane</keyword>
<dbReference type="Pfam" id="PF00450">
    <property type="entry name" value="Peptidase_S10"/>
    <property type="match status" value="1"/>
</dbReference>
<evidence type="ECO:0000256" key="10">
    <source>
        <dbReference type="SAM" id="Phobius"/>
    </source>
</evidence>
<dbReference type="Proteomes" id="UP000834106">
    <property type="component" value="Chromosome 7"/>
</dbReference>
<accession>A0AAD1ZB74</accession>
<evidence type="ECO:0000256" key="1">
    <source>
        <dbReference type="ARBA" id="ARBA00004613"/>
    </source>
</evidence>
<dbReference type="InterPro" id="IPR033124">
    <property type="entry name" value="Ser_caboxypep_his_AS"/>
</dbReference>
<evidence type="ECO:0000256" key="5">
    <source>
        <dbReference type="ARBA" id="ARBA00022670"/>
    </source>
</evidence>
<dbReference type="SUPFAM" id="SSF53474">
    <property type="entry name" value="alpha/beta-Hydrolases"/>
    <property type="match status" value="1"/>
</dbReference>
<dbReference type="PANTHER" id="PTHR32175">
    <property type="entry name" value="PROTEIN, PUTATIVE, EXPRESSED-RELATED"/>
    <property type="match status" value="1"/>
</dbReference>
<feature type="transmembrane region" description="Helical" evidence="10">
    <location>
        <begin position="23"/>
        <end position="40"/>
    </location>
</feature>
<sequence>MADGLCFFSKDSFIIKNPKRNPLVLRMVVLIFVMVCGVYICSVCLRQYSAHSSERLLKVQVVERPCEAPVVEPSEKPYVHFPKPKTFSRSECACNPVRYFAILSTQRSGSGWFETLLNSHINISSNGEIFSVKVRRSNVSTIVETLDNIYNLDWLTSASKNECTAAVGLKWMLNQGLMQHHEEIVEYFNTKGVSAIFLFRRNLLRRMISILANTYDQNAKLLNGTHKSHVHSTHEAEILARYKPTLNTTLLIPNLRQVDEMVMKSLEYFKSTRRMIIYYEDIIKNETKLMDVQDFLKVPRRNLNSRQAQPTNTVTTRKPGLVASVQCHGGRGYYSMREVMKARGSKGSINYHTEDDLTEYSPVYIAPQVGLKEADKIIMLPGQPKVDFAQYSGYVTVDRRAGRALFYYFTESEDPSSKPLVLWLNGGPGCSSIAGGAMTELGPFRVNSDGKTLWYNKYAWNNLANVLYLESPAGVGFSYSNTSMDHDDKQTAVDSYTFLVNWLERFPEYKTRDFYITGESYAGHYVPQLADLILEKNKIMNQTVINLKGIAIGNAYIDLEDEYNGIYDYFWTHAMMSDEHHEAIASTCNFSSSNSISTACNAVLDKTDADRGNVFFYDIYAPLCISSSSNSPSKQSSGFDPCSGDYVFTYLNTPEVQKELHANVTGIPGPWDSCNDTIFLNWKDMPDTVLPTIKKLMGSGLRVWIYSGDTDGRVPVTATQYSLTKIGAPVKTPWYPCYLHGEVGGYVVQYQNLTFVTVRGAGHFVPSYQPERALTFFSSFLEGKLPPGTTK</sequence>
<dbReference type="InterPro" id="IPR029058">
    <property type="entry name" value="AB_hydrolase_fold"/>
</dbReference>
<keyword evidence="3" id="KW-0964">Secreted</keyword>
<dbReference type="GO" id="GO:0004185">
    <property type="term" value="F:serine-type carboxypeptidase activity"/>
    <property type="evidence" value="ECO:0007669"/>
    <property type="project" value="InterPro"/>
</dbReference>
<organism evidence="11 12">
    <name type="scientific">Fraxinus pennsylvanica</name>
    <dbReference type="NCBI Taxonomy" id="56036"/>
    <lineage>
        <taxon>Eukaryota</taxon>
        <taxon>Viridiplantae</taxon>
        <taxon>Streptophyta</taxon>
        <taxon>Embryophyta</taxon>
        <taxon>Tracheophyta</taxon>
        <taxon>Spermatophyta</taxon>
        <taxon>Magnoliopsida</taxon>
        <taxon>eudicotyledons</taxon>
        <taxon>Gunneridae</taxon>
        <taxon>Pentapetalae</taxon>
        <taxon>asterids</taxon>
        <taxon>lamiids</taxon>
        <taxon>Lamiales</taxon>
        <taxon>Oleaceae</taxon>
        <taxon>Oleeae</taxon>
        <taxon>Fraxinus</taxon>
    </lineage>
</organism>